<dbReference type="GO" id="GO:0009507">
    <property type="term" value="C:chloroplast"/>
    <property type="evidence" value="ECO:0007669"/>
    <property type="project" value="UniProtKB-SubCell"/>
</dbReference>
<comment type="subcellular location">
    <subcellularLocation>
        <location evidence="11">Cytoplasm</location>
    </subcellularLocation>
    <subcellularLocation>
        <location evidence="11">Nucleus</location>
    </subcellularLocation>
    <subcellularLocation>
        <location evidence="1">Plastid</location>
        <location evidence="1">Chloroplast</location>
    </subcellularLocation>
</comment>
<feature type="binding site" evidence="11">
    <location>
        <position position="349"/>
    </location>
    <ligand>
        <name>CMP</name>
        <dbReference type="ChEBI" id="CHEBI:60377"/>
    </ligand>
</feature>
<dbReference type="NCBIfam" id="TIGR01359">
    <property type="entry name" value="UMP_CMP_kin_fam"/>
    <property type="match status" value="1"/>
</dbReference>
<keyword evidence="7 11" id="KW-0067">ATP-binding</keyword>
<organism evidence="15">
    <name type="scientific">Guillardia theta</name>
    <name type="common">Cryptophyte</name>
    <name type="synonym">Cryptomonas phi</name>
    <dbReference type="NCBI Taxonomy" id="55529"/>
    <lineage>
        <taxon>Eukaryota</taxon>
        <taxon>Cryptophyceae</taxon>
        <taxon>Pyrenomonadales</taxon>
        <taxon>Geminigeraceae</taxon>
        <taxon>Guillardia</taxon>
    </lineage>
</organism>
<evidence type="ECO:0000256" key="13">
    <source>
        <dbReference type="SAM" id="MobiDB-lite"/>
    </source>
</evidence>
<keyword evidence="6 11" id="KW-0418">Kinase</keyword>
<dbReference type="GO" id="GO:0006207">
    <property type="term" value="P:'de novo' pyrimidine nucleobase biosynthetic process"/>
    <property type="evidence" value="ECO:0007669"/>
    <property type="project" value="InterPro"/>
</dbReference>
<dbReference type="InterPro" id="IPR017665">
    <property type="entry name" value="Guanylate_kinase"/>
</dbReference>
<dbReference type="GO" id="GO:0005634">
    <property type="term" value="C:nucleus"/>
    <property type="evidence" value="ECO:0007669"/>
    <property type="project" value="UniProtKB-SubCell"/>
</dbReference>
<feature type="binding site" evidence="11">
    <location>
        <position position="294"/>
    </location>
    <ligand>
        <name>a ribonucleoside 5'-phosphate</name>
        <dbReference type="ChEBI" id="CHEBI:58043"/>
    </ligand>
</feature>
<dbReference type="NCBIfam" id="TIGR03263">
    <property type="entry name" value="guanyl_kin"/>
    <property type="match status" value="1"/>
</dbReference>
<proteinExistence type="inferred from homology"/>
<evidence type="ECO:0000256" key="12">
    <source>
        <dbReference type="SAM" id="Coils"/>
    </source>
</evidence>
<dbReference type="HAMAP" id="MF_00235">
    <property type="entry name" value="Adenylate_kinase_Adk"/>
    <property type="match status" value="1"/>
</dbReference>
<dbReference type="GO" id="GO:0004385">
    <property type="term" value="F:GMP kinase activity"/>
    <property type="evidence" value="ECO:0007669"/>
    <property type="project" value="InterPro"/>
</dbReference>
<dbReference type="AlphaFoldDB" id="A0A7S4N112"/>
<dbReference type="InterPro" id="IPR033690">
    <property type="entry name" value="Adenylat_kinase_CS"/>
</dbReference>
<evidence type="ECO:0000256" key="4">
    <source>
        <dbReference type="ARBA" id="ARBA00022679"/>
    </source>
</evidence>
<keyword evidence="9 11" id="KW-0539">Nucleus</keyword>
<feature type="region of interest" description="LID" evidence="11">
    <location>
        <begin position="382"/>
        <end position="392"/>
    </location>
</feature>
<evidence type="ECO:0000256" key="10">
    <source>
        <dbReference type="ARBA" id="ARBA00048116"/>
    </source>
</evidence>
<feature type="binding site" evidence="11">
    <location>
        <begin position="315"/>
        <end position="317"/>
    </location>
    <ligand>
        <name>a ribonucleoside 5'-phosphate</name>
        <dbReference type="ChEBI" id="CHEBI:58043"/>
    </ligand>
</feature>
<accession>A0A7S4N112</accession>
<evidence type="ECO:0000313" key="15">
    <source>
        <dbReference type="EMBL" id="CAE2258328.1"/>
    </source>
</evidence>
<keyword evidence="5 11" id="KW-0547">Nucleotide-binding</keyword>
<evidence type="ECO:0000256" key="7">
    <source>
        <dbReference type="ARBA" id="ARBA00022840"/>
    </source>
</evidence>
<dbReference type="CDD" id="cd01428">
    <property type="entry name" value="ADK"/>
    <property type="match status" value="1"/>
</dbReference>
<dbReference type="InterPro" id="IPR000850">
    <property type="entry name" value="Adenylat/UMP-CMP_kin"/>
</dbReference>
<comment type="catalytic activity">
    <reaction evidence="10 11">
        <text>UMP + ATP = UDP + ADP</text>
        <dbReference type="Rhea" id="RHEA:24400"/>
        <dbReference type="ChEBI" id="CHEBI:30616"/>
        <dbReference type="ChEBI" id="CHEBI:57865"/>
        <dbReference type="ChEBI" id="CHEBI:58223"/>
        <dbReference type="ChEBI" id="CHEBI:456216"/>
        <dbReference type="EC" id="2.7.4.14"/>
    </reaction>
</comment>
<evidence type="ECO:0000256" key="9">
    <source>
        <dbReference type="ARBA" id="ARBA00023242"/>
    </source>
</evidence>
<dbReference type="PANTHER" id="PTHR23117:SF13">
    <property type="entry name" value="GUANYLATE KINASE"/>
    <property type="match status" value="1"/>
</dbReference>
<feature type="binding site" evidence="11">
    <location>
        <begin position="342"/>
        <end position="345"/>
    </location>
    <ligand>
        <name>a ribonucleoside 5'-phosphate</name>
        <dbReference type="ChEBI" id="CHEBI:58043"/>
    </ligand>
</feature>
<dbReference type="EMBL" id="HBKN01005348">
    <property type="protein sequence ID" value="CAE2258328.1"/>
    <property type="molecule type" value="Transcribed_RNA"/>
</dbReference>
<dbReference type="Gene3D" id="3.40.50.300">
    <property type="entry name" value="P-loop containing nucleotide triphosphate hydrolases"/>
    <property type="match status" value="2"/>
</dbReference>
<feature type="binding site" evidence="11">
    <location>
        <position position="383"/>
    </location>
    <ligand>
        <name>ATP</name>
        <dbReference type="ChEBI" id="CHEBI:30616"/>
    </ligand>
</feature>
<comment type="similarity">
    <text evidence="2">Belongs to the guanylate kinase family.</text>
</comment>
<dbReference type="CDD" id="cd00071">
    <property type="entry name" value="GMPK"/>
    <property type="match status" value="1"/>
</dbReference>
<feature type="domain" description="Guanylate kinase-like" evidence="14">
    <location>
        <begin position="51"/>
        <end position="233"/>
    </location>
</feature>
<evidence type="ECO:0000256" key="2">
    <source>
        <dbReference type="ARBA" id="ARBA00005790"/>
    </source>
</evidence>
<comment type="function">
    <text evidence="11">Catalyzes the phosphorylation of pyrimidine nucleoside monophosphates at the expense of ATP. Plays an important role in de novo pyrimidine nucleotide biosynthesis. Has preference for UMP and CMP as phosphate acceptors.</text>
</comment>
<evidence type="ECO:0000259" key="14">
    <source>
        <dbReference type="PROSITE" id="PS50052"/>
    </source>
</evidence>
<gene>
    <name evidence="15" type="ORF">GTHE00462_LOCUS4403</name>
</gene>
<evidence type="ECO:0000256" key="3">
    <source>
        <dbReference type="ARBA" id="ARBA00022490"/>
    </source>
</evidence>
<feature type="binding site" evidence="11">
    <location>
        <position position="428"/>
    </location>
    <ligand>
        <name>ATP</name>
        <dbReference type="ChEBI" id="CHEBI:30616"/>
    </ligand>
</feature>
<comment type="similarity">
    <text evidence="11">Belongs to the adenylate kinase family. UMP-CMP kinase subfamily.</text>
</comment>
<comment type="catalytic activity">
    <reaction evidence="11">
        <text>dCMP + ATP = dCDP + ADP</text>
        <dbReference type="Rhea" id="RHEA:25094"/>
        <dbReference type="ChEBI" id="CHEBI:30616"/>
        <dbReference type="ChEBI" id="CHEBI:57566"/>
        <dbReference type="ChEBI" id="CHEBI:58593"/>
        <dbReference type="ChEBI" id="CHEBI:456216"/>
        <dbReference type="EC" id="2.7.4.14"/>
    </reaction>
</comment>
<protein>
    <recommendedName>
        <fullName evidence="11">UMP-CMP kinase</fullName>
        <ecNumber evidence="11">2.7.4.14</ecNumber>
    </recommendedName>
    <alternativeName>
        <fullName evidence="11">Deoxycytidylate kinase</fullName>
        <shortName evidence="11">CK</shortName>
        <shortName evidence="11">dCMP kinase</shortName>
    </alternativeName>
    <alternativeName>
        <fullName evidence="11">Uridine monophosphate/cytidine monophosphate kinase</fullName>
        <shortName evidence="11">UMP/CMP kinase</shortName>
        <shortName evidence="11">UMP/CMPK</shortName>
    </alternativeName>
</protein>
<dbReference type="HAMAP" id="MF_00328">
    <property type="entry name" value="Guanylate_kinase"/>
    <property type="match status" value="1"/>
</dbReference>
<dbReference type="SUPFAM" id="SSF52540">
    <property type="entry name" value="P-loop containing nucleoside triphosphate hydrolases"/>
    <property type="match status" value="2"/>
</dbReference>
<feature type="binding site" evidence="11">
    <location>
        <position position="389"/>
    </location>
    <ligand>
        <name>a ribonucleoside 5'-phosphate</name>
        <dbReference type="ChEBI" id="CHEBI:58043"/>
    </ligand>
</feature>
<evidence type="ECO:0000256" key="8">
    <source>
        <dbReference type="ARBA" id="ARBA00022975"/>
    </source>
</evidence>
<feature type="binding site" evidence="11">
    <location>
        <begin position="268"/>
        <end position="273"/>
    </location>
    <ligand>
        <name>ATP</name>
        <dbReference type="ChEBI" id="CHEBI:30616"/>
    </ligand>
</feature>
<comment type="subunit">
    <text evidence="11">Monomer.</text>
</comment>
<dbReference type="PROSITE" id="PS50052">
    <property type="entry name" value="GUANYLATE_KINASE_2"/>
    <property type="match status" value="1"/>
</dbReference>
<keyword evidence="4 11" id="KW-0808">Transferase</keyword>
<feature type="compositionally biased region" description="Basic and acidic residues" evidence="13">
    <location>
        <begin position="28"/>
        <end position="48"/>
    </location>
</feature>
<evidence type="ECO:0000256" key="6">
    <source>
        <dbReference type="ARBA" id="ARBA00022777"/>
    </source>
</evidence>
<dbReference type="InterPro" id="IPR027417">
    <property type="entry name" value="P-loop_NTPase"/>
</dbReference>
<dbReference type="GO" id="GO:0005524">
    <property type="term" value="F:ATP binding"/>
    <property type="evidence" value="ECO:0007669"/>
    <property type="project" value="UniProtKB-KW"/>
</dbReference>
<keyword evidence="8 11" id="KW-0665">Pyrimidine biosynthesis</keyword>
<dbReference type="PANTHER" id="PTHR23117">
    <property type="entry name" value="GUANYLATE KINASE-RELATED"/>
    <property type="match status" value="1"/>
</dbReference>
<comment type="caution">
    <text evidence="11">Lacks conserved residue(s) required for the propagation of feature annotation.</text>
</comment>
<reference evidence="15" key="1">
    <citation type="submission" date="2021-01" db="EMBL/GenBank/DDBJ databases">
        <authorList>
            <person name="Corre E."/>
            <person name="Pelletier E."/>
            <person name="Niang G."/>
            <person name="Scheremetjew M."/>
            <person name="Finn R."/>
            <person name="Kale V."/>
            <person name="Holt S."/>
            <person name="Cochrane G."/>
            <person name="Meng A."/>
            <person name="Brown T."/>
            <person name="Cohen L."/>
        </authorList>
    </citation>
    <scope>NUCLEOTIDE SEQUENCE</scope>
    <source>
        <strain evidence="15">CCMP 2712</strain>
    </source>
</reference>
<name>A0A7S4N112_GUITH</name>
<dbReference type="Pfam" id="PF00625">
    <property type="entry name" value="Guanylate_kin"/>
    <property type="match status" value="1"/>
</dbReference>
<comment type="catalytic activity">
    <reaction evidence="11">
        <text>CMP + ATP = CDP + ADP</text>
        <dbReference type="Rhea" id="RHEA:11600"/>
        <dbReference type="ChEBI" id="CHEBI:30616"/>
        <dbReference type="ChEBI" id="CHEBI:58069"/>
        <dbReference type="ChEBI" id="CHEBI:60377"/>
        <dbReference type="ChEBI" id="CHEBI:456216"/>
        <dbReference type="EC" id="2.7.4.14"/>
    </reaction>
</comment>
<dbReference type="FunFam" id="3.40.50.300:FF:000776">
    <property type="entry name" value="Guanylate kinase 2"/>
    <property type="match status" value="1"/>
</dbReference>
<keyword evidence="12" id="KW-0175">Coiled coil</keyword>
<dbReference type="GO" id="GO:0005829">
    <property type="term" value="C:cytosol"/>
    <property type="evidence" value="ECO:0007669"/>
    <property type="project" value="TreeGrafter"/>
</dbReference>
<dbReference type="InterPro" id="IPR008144">
    <property type="entry name" value="Guanylate_kin-like_dom"/>
</dbReference>
<dbReference type="PROSITE" id="PS00113">
    <property type="entry name" value="ADENYLATE_KINASE"/>
    <property type="match status" value="1"/>
</dbReference>
<dbReference type="InterPro" id="IPR008145">
    <property type="entry name" value="GK/Ca_channel_bsu"/>
</dbReference>
<sequence length="442" mass="49535">MSTLNAYFGTPSAQKQFREWYPTGTEAVEGKAKAGIQEEKSNQNEHSKHSPKSLIIAGPSGVGKGTLIEKLKSEFANVFGFSVSHTTRGMRPGEENGVHYHFSERQAMEEEIEKGNFIEHAEVHGNLYGTSKASVIDVTKQGKICILDIDVQGCRLVRRAKLDGVFVFIAPPSMEDLESRLRGRGTETEEKILKRLEGAKAEMEAKDEPGLFDHQVVNDNLDNAYQKLKEIIQEELAAVLALQEGPSARRRAAVPHKPTVVFVLGGPGAGKGTQCANIVKEFGWVHLSAGDLLREEQQTDSEHSTLIKEYIKEGKIVPVEITIQLLLKAMEKAETKRFLIDGFPRSQDNREGWERVVQSQAFVAFCLAYECPEDLLEQRLLKRGETSGRADDNMESIKKRFTAFQTQTVPVLEVFEKRNMLVKMSSVKSPEEVWQDTKKLFE</sequence>
<comment type="cofactor">
    <cofactor evidence="11">
        <name>Mg(2+)</name>
        <dbReference type="ChEBI" id="CHEBI:18420"/>
    </cofactor>
    <text evidence="11">Binds 1 Mg(2+) ion per monomer.</text>
</comment>
<keyword evidence="3 11" id="KW-0963">Cytoplasm</keyword>
<dbReference type="EC" id="2.7.4.14" evidence="11"/>
<feature type="coiled-coil region" evidence="12">
    <location>
        <begin position="186"/>
        <end position="238"/>
    </location>
</feature>
<dbReference type="SMART" id="SM00072">
    <property type="entry name" value="GuKc"/>
    <property type="match status" value="1"/>
</dbReference>
<evidence type="ECO:0000256" key="5">
    <source>
        <dbReference type="ARBA" id="ARBA00022741"/>
    </source>
</evidence>
<evidence type="ECO:0000256" key="11">
    <source>
        <dbReference type="HAMAP-Rule" id="MF_03172"/>
    </source>
</evidence>
<dbReference type="InterPro" id="IPR006266">
    <property type="entry name" value="UMP_CMP_kinase"/>
</dbReference>
<comment type="domain">
    <text evidence="11">Consists of three domains, a large central CORE domain and two small peripheral domains, NMPbind and LID, which undergo movements during catalysis. The LID domain closes over the site of phosphoryl transfer upon ATP binding. Assembling and dissambling the active center during each catalytic cycle provides an effective means to prevent ATP hydrolysis.</text>
</comment>
<dbReference type="GO" id="GO:0006221">
    <property type="term" value="P:pyrimidine nucleotide biosynthetic process"/>
    <property type="evidence" value="ECO:0007669"/>
    <property type="project" value="UniProtKB-UniRule"/>
</dbReference>
<dbReference type="Pfam" id="PF00406">
    <property type="entry name" value="ADK"/>
    <property type="match status" value="1"/>
</dbReference>
<dbReference type="HAMAP" id="MF_03172">
    <property type="entry name" value="Adenylate_kinase_UMP_CMP_kin"/>
    <property type="match status" value="1"/>
</dbReference>
<dbReference type="FunFam" id="3.40.50.300:FF:000315">
    <property type="entry name" value="Adenylate kinase 1"/>
    <property type="match status" value="1"/>
</dbReference>
<feature type="region of interest" description="Disordered" evidence="13">
    <location>
        <begin position="28"/>
        <end position="56"/>
    </location>
</feature>
<feature type="binding site" evidence="11">
    <location>
        <position position="400"/>
    </location>
    <ligand>
        <name>a ribonucleoside 5'-phosphate</name>
        <dbReference type="ChEBI" id="CHEBI:58043"/>
    </ligand>
</feature>
<evidence type="ECO:0000256" key="1">
    <source>
        <dbReference type="ARBA" id="ARBA00004229"/>
    </source>
</evidence>
<dbReference type="PRINTS" id="PR00094">
    <property type="entry name" value="ADENYLTKNASE"/>
</dbReference>